<name>A0A6I6MRU2_9CAUL</name>
<feature type="domain" description="TonB-dependent receptor plug" evidence="14">
    <location>
        <begin position="45"/>
        <end position="154"/>
    </location>
</feature>
<keyword evidence="6" id="KW-0408">Iron</keyword>
<keyword evidence="16" id="KW-1185">Reference proteome</keyword>
<dbReference type="KEGG" id="tsv:DSM104635_02994"/>
<evidence type="ECO:0000259" key="13">
    <source>
        <dbReference type="Pfam" id="PF00593"/>
    </source>
</evidence>
<dbReference type="RefSeq" id="WP_158766944.1">
    <property type="nucleotide sequence ID" value="NZ_CP047045.1"/>
</dbReference>
<keyword evidence="3 11" id="KW-1134">Transmembrane beta strand</keyword>
<dbReference type="Gene3D" id="2.40.170.20">
    <property type="entry name" value="TonB-dependent receptor, beta-barrel domain"/>
    <property type="match status" value="1"/>
</dbReference>
<dbReference type="InterPro" id="IPR000531">
    <property type="entry name" value="Beta-barrel_TonB"/>
</dbReference>
<evidence type="ECO:0000256" key="6">
    <source>
        <dbReference type="ARBA" id="ARBA00023004"/>
    </source>
</evidence>
<dbReference type="InterPro" id="IPR036942">
    <property type="entry name" value="Beta-barrel_TonB_sf"/>
</dbReference>
<accession>A0A6I6MRU2</accession>
<evidence type="ECO:0000256" key="12">
    <source>
        <dbReference type="RuleBase" id="RU003357"/>
    </source>
</evidence>
<dbReference type="Pfam" id="PF00593">
    <property type="entry name" value="TonB_dep_Rec_b-barrel"/>
    <property type="match status" value="1"/>
</dbReference>
<dbReference type="EMBL" id="CP047045">
    <property type="protein sequence ID" value="QGZ96136.1"/>
    <property type="molecule type" value="Genomic_DNA"/>
</dbReference>
<evidence type="ECO:0000256" key="11">
    <source>
        <dbReference type="PROSITE-ProRule" id="PRU01360"/>
    </source>
</evidence>
<dbReference type="InterPro" id="IPR039426">
    <property type="entry name" value="TonB-dep_rcpt-like"/>
</dbReference>
<evidence type="ECO:0000256" key="9">
    <source>
        <dbReference type="ARBA" id="ARBA00023136"/>
    </source>
</evidence>
<evidence type="ECO:0000313" key="16">
    <source>
        <dbReference type="Proteomes" id="UP000431269"/>
    </source>
</evidence>
<dbReference type="AlphaFoldDB" id="A0A6I6MRU2"/>
<dbReference type="GO" id="GO:0006826">
    <property type="term" value="P:iron ion transport"/>
    <property type="evidence" value="ECO:0007669"/>
    <property type="project" value="UniProtKB-KW"/>
</dbReference>
<keyword evidence="4" id="KW-0410">Iron transport</keyword>
<sequence length="735" mass="80984">MAGEAWRIMLCATTLFAGLDTVALAQSAAEEEDIVVTARRREEALQSVPITVTAFTGEQLREQSISTTEELQFHTPALQVVGTTYGPSVPSFTIRSQRQLEPIITQDPSVSIYFADVAQARPHGVNASLWDLDSVQVLKGPQGTLFGRNTTGGAILITPARPDLEAFGGYSALRVGDYDMLGGTFVFNVPLSDEFAVRVGANADTHEGYSTNVLTGEKLDNQNAYSWRLSALWRPTTTFETLFIYSAFEDINNGVAQRLTATRLASQADDLARAQALDFHEFESNLDPRFAKAQSSNLGNITTIDLSSTLTFKNIVGYRSVSAHTSEDTDGSSEAIFESFYELDADQFSEEAQLLGRALDNRLDWIVGAYYFQEDGNDMQDSLLFGLRHSEASATNTSYSVYAQGTYDTPWLEGLSLTAGLRQTWDEREITARNRTNGVCRILTANIGGVPISPCEKTVSTEFDQLTWTLTADYQVNEDTLLYGTVRTGYRSGGFNLRAGIPREFEPFRPETVTDYEIGLKADWSLAGAPVRTNLSIYYDQYEDVQRTNSFIDPDIGAFTTIVFNAQQATIQGFEADATIEPIEGLELRAYYSYSDASYDEWRLPNGVDLSANQFSFAPEHSGGGSIRYEWPLGGDMGQIAAQIDYFTQSEIQFTDVNEPTGVGAAYELWNLRADWNDLGGQPVDLSLFVKNALDEEYHPAGNTTYVSVGFSSGFLGAPRTIGAELRYRFGAEAD</sequence>
<evidence type="ECO:0000256" key="7">
    <source>
        <dbReference type="ARBA" id="ARBA00023065"/>
    </source>
</evidence>
<keyword evidence="9 11" id="KW-0472">Membrane</keyword>
<reference evidence="16" key="1">
    <citation type="submission" date="2019-12" db="EMBL/GenBank/DDBJ databases">
        <title>Complete genome of Terracaulis silvestris 0127_4.</title>
        <authorList>
            <person name="Vieira S."/>
            <person name="Riedel T."/>
            <person name="Sproer C."/>
            <person name="Pascual J."/>
            <person name="Boedeker C."/>
            <person name="Overmann J."/>
        </authorList>
    </citation>
    <scope>NUCLEOTIDE SEQUENCE [LARGE SCALE GENOMIC DNA]</scope>
    <source>
        <strain evidence="16">0127_4</strain>
    </source>
</reference>
<keyword evidence="7" id="KW-0406">Ion transport</keyword>
<evidence type="ECO:0000256" key="4">
    <source>
        <dbReference type="ARBA" id="ARBA00022496"/>
    </source>
</evidence>
<evidence type="ECO:0000256" key="3">
    <source>
        <dbReference type="ARBA" id="ARBA00022452"/>
    </source>
</evidence>
<feature type="domain" description="TonB-dependent receptor-like beta-barrel" evidence="13">
    <location>
        <begin position="293"/>
        <end position="692"/>
    </location>
</feature>
<keyword evidence="8 12" id="KW-0798">TonB box</keyword>
<proteinExistence type="inferred from homology"/>
<evidence type="ECO:0000256" key="1">
    <source>
        <dbReference type="ARBA" id="ARBA00004571"/>
    </source>
</evidence>
<organism evidence="15 16">
    <name type="scientific">Terricaulis silvestris</name>
    <dbReference type="NCBI Taxonomy" id="2686094"/>
    <lineage>
        <taxon>Bacteria</taxon>
        <taxon>Pseudomonadati</taxon>
        <taxon>Pseudomonadota</taxon>
        <taxon>Alphaproteobacteria</taxon>
        <taxon>Caulobacterales</taxon>
        <taxon>Caulobacteraceae</taxon>
        <taxon>Terricaulis</taxon>
    </lineage>
</organism>
<gene>
    <name evidence="15" type="primary">fyuA_12</name>
    <name evidence="15" type="ORF">DSM104635_02994</name>
</gene>
<keyword evidence="10 11" id="KW-0998">Cell outer membrane</keyword>
<dbReference type="PANTHER" id="PTHR32552">
    <property type="entry name" value="FERRICHROME IRON RECEPTOR-RELATED"/>
    <property type="match status" value="1"/>
</dbReference>
<protein>
    <submittedName>
        <fullName evidence="15">Pesticin receptor</fullName>
    </submittedName>
</protein>
<evidence type="ECO:0000256" key="8">
    <source>
        <dbReference type="ARBA" id="ARBA00023077"/>
    </source>
</evidence>
<keyword evidence="2 11" id="KW-0813">Transport</keyword>
<dbReference type="GO" id="GO:0009279">
    <property type="term" value="C:cell outer membrane"/>
    <property type="evidence" value="ECO:0007669"/>
    <property type="project" value="UniProtKB-SubCell"/>
</dbReference>
<evidence type="ECO:0000256" key="5">
    <source>
        <dbReference type="ARBA" id="ARBA00022692"/>
    </source>
</evidence>
<evidence type="ECO:0000313" key="15">
    <source>
        <dbReference type="EMBL" id="QGZ96136.1"/>
    </source>
</evidence>
<dbReference type="Pfam" id="PF07715">
    <property type="entry name" value="Plug"/>
    <property type="match status" value="1"/>
</dbReference>
<comment type="subcellular location">
    <subcellularLocation>
        <location evidence="1 11">Cell outer membrane</location>
        <topology evidence="1 11">Multi-pass membrane protein</topology>
    </subcellularLocation>
</comment>
<comment type="similarity">
    <text evidence="11 12">Belongs to the TonB-dependent receptor family.</text>
</comment>
<dbReference type="Proteomes" id="UP000431269">
    <property type="component" value="Chromosome"/>
</dbReference>
<dbReference type="InterPro" id="IPR012910">
    <property type="entry name" value="Plug_dom"/>
</dbReference>
<evidence type="ECO:0000259" key="14">
    <source>
        <dbReference type="Pfam" id="PF07715"/>
    </source>
</evidence>
<evidence type="ECO:0000256" key="10">
    <source>
        <dbReference type="ARBA" id="ARBA00023237"/>
    </source>
</evidence>
<keyword evidence="15" id="KW-0675">Receptor</keyword>
<evidence type="ECO:0000256" key="2">
    <source>
        <dbReference type="ARBA" id="ARBA00022448"/>
    </source>
</evidence>
<dbReference type="SUPFAM" id="SSF56935">
    <property type="entry name" value="Porins"/>
    <property type="match status" value="1"/>
</dbReference>
<dbReference type="PANTHER" id="PTHR32552:SF81">
    <property type="entry name" value="TONB-DEPENDENT OUTER MEMBRANE RECEPTOR"/>
    <property type="match status" value="1"/>
</dbReference>
<dbReference type="PROSITE" id="PS52016">
    <property type="entry name" value="TONB_DEPENDENT_REC_3"/>
    <property type="match status" value="1"/>
</dbReference>
<keyword evidence="5 11" id="KW-0812">Transmembrane</keyword>